<proteinExistence type="predicted"/>
<protein>
    <submittedName>
        <fullName evidence="1">Uncharacterized protein</fullName>
    </submittedName>
</protein>
<name>A0ACC2S841_9FUNG</name>
<organism evidence="1 2">
    <name type="scientific">Entomophthora muscae</name>
    <dbReference type="NCBI Taxonomy" id="34485"/>
    <lineage>
        <taxon>Eukaryota</taxon>
        <taxon>Fungi</taxon>
        <taxon>Fungi incertae sedis</taxon>
        <taxon>Zoopagomycota</taxon>
        <taxon>Entomophthoromycotina</taxon>
        <taxon>Entomophthoromycetes</taxon>
        <taxon>Entomophthorales</taxon>
        <taxon>Entomophthoraceae</taxon>
        <taxon>Entomophthora</taxon>
    </lineage>
</organism>
<reference evidence="1" key="1">
    <citation type="submission" date="2022-04" db="EMBL/GenBank/DDBJ databases">
        <title>Genome of the entomopathogenic fungus Entomophthora muscae.</title>
        <authorList>
            <person name="Elya C."/>
            <person name="Lovett B.R."/>
            <person name="Lee E."/>
            <person name="Macias A.M."/>
            <person name="Hajek A.E."/>
            <person name="De Bivort B.L."/>
            <person name="Kasson M.T."/>
            <person name="De Fine Licht H.H."/>
            <person name="Stajich J.E."/>
        </authorList>
    </citation>
    <scope>NUCLEOTIDE SEQUENCE</scope>
    <source>
        <strain evidence="1">Berkeley</strain>
    </source>
</reference>
<feature type="non-terminal residue" evidence="1">
    <location>
        <position position="54"/>
    </location>
</feature>
<comment type="caution">
    <text evidence="1">The sequence shown here is derived from an EMBL/GenBank/DDBJ whole genome shotgun (WGS) entry which is preliminary data.</text>
</comment>
<evidence type="ECO:0000313" key="2">
    <source>
        <dbReference type="Proteomes" id="UP001165960"/>
    </source>
</evidence>
<keyword evidence="2" id="KW-1185">Reference proteome</keyword>
<accession>A0ACC2S841</accession>
<dbReference type="Proteomes" id="UP001165960">
    <property type="component" value="Unassembled WGS sequence"/>
</dbReference>
<evidence type="ECO:0000313" key="1">
    <source>
        <dbReference type="EMBL" id="KAJ9058468.1"/>
    </source>
</evidence>
<sequence>MGETHHMVPQIRVVGPIPAILVHQWSDILMIKEIDSKIKAKVKIAVLSGERIDK</sequence>
<dbReference type="EMBL" id="QTSX02005722">
    <property type="protein sequence ID" value="KAJ9058468.1"/>
    <property type="molecule type" value="Genomic_DNA"/>
</dbReference>
<gene>
    <name evidence="1" type="ORF">DSO57_1012064</name>
</gene>